<evidence type="ECO:0000313" key="3">
    <source>
        <dbReference type="Proteomes" id="UP000316181"/>
    </source>
</evidence>
<dbReference type="EMBL" id="VFNV01000001">
    <property type="protein sequence ID" value="TQK77098.1"/>
    <property type="molecule type" value="Genomic_DNA"/>
</dbReference>
<dbReference type="NCBIfam" id="TIGR03725">
    <property type="entry name" value="T6A_YeaZ"/>
    <property type="match status" value="1"/>
</dbReference>
<comment type="caution">
    <text evidence="2">The sequence shown here is derived from an EMBL/GenBank/DDBJ whole genome shotgun (WGS) entry which is preliminary data.</text>
</comment>
<dbReference type="InterPro" id="IPR022496">
    <property type="entry name" value="T6A_TsaB"/>
</dbReference>
<organism evidence="2 3">
    <name type="scientific">Rarobacter incanus</name>
    <dbReference type="NCBI Taxonomy" id="153494"/>
    <lineage>
        <taxon>Bacteria</taxon>
        <taxon>Bacillati</taxon>
        <taxon>Actinomycetota</taxon>
        <taxon>Actinomycetes</taxon>
        <taxon>Micrococcales</taxon>
        <taxon>Rarobacteraceae</taxon>
        <taxon>Rarobacter</taxon>
    </lineage>
</organism>
<protein>
    <submittedName>
        <fullName evidence="2">tRNA threonylcarbamoyladenosine biosynthesis protein TsaB</fullName>
    </submittedName>
</protein>
<dbReference type="AlphaFoldDB" id="A0A542SR81"/>
<dbReference type="RefSeq" id="WP_170207943.1">
    <property type="nucleotide sequence ID" value="NZ_BAAATB010000006.1"/>
</dbReference>
<dbReference type="Gene3D" id="3.30.420.40">
    <property type="match status" value="1"/>
</dbReference>
<dbReference type="Pfam" id="PF00814">
    <property type="entry name" value="TsaD"/>
    <property type="match status" value="1"/>
</dbReference>
<dbReference type="InterPro" id="IPR000905">
    <property type="entry name" value="Gcp-like_dom"/>
</dbReference>
<proteinExistence type="predicted"/>
<sequence>MVTLAIDTSAGISVSVVGPDEVVTESNPSNRQHAELLAPLIERALGRAEVLPSDVTRVVVGTGPAPFTGLRAGLVAARTFAFARGIPVFGVCSLDAVALRAARSLALPTGTRLLVLADARRKEVYGRRYLVESVDDGTFGAIGVDEARVLARDGSAFVERPSALTDVDATVVVTAGPLPVLGDVVQVDADNCTLEAGLLASIARDDLAAGAELACDPLYLRRPDAQVPTQAKRSAGA</sequence>
<feature type="domain" description="Gcp-like" evidence="1">
    <location>
        <begin position="30"/>
        <end position="129"/>
    </location>
</feature>
<dbReference type="GO" id="GO:0002949">
    <property type="term" value="P:tRNA threonylcarbamoyladenosine modification"/>
    <property type="evidence" value="ECO:0007669"/>
    <property type="project" value="InterPro"/>
</dbReference>
<dbReference type="GO" id="GO:0005829">
    <property type="term" value="C:cytosol"/>
    <property type="evidence" value="ECO:0007669"/>
    <property type="project" value="TreeGrafter"/>
</dbReference>
<name>A0A542SR81_9MICO</name>
<accession>A0A542SR81</accession>
<gene>
    <name evidence="2" type="ORF">FB389_1813</name>
</gene>
<evidence type="ECO:0000313" key="2">
    <source>
        <dbReference type="EMBL" id="TQK77098.1"/>
    </source>
</evidence>
<dbReference type="InterPro" id="IPR043129">
    <property type="entry name" value="ATPase_NBD"/>
</dbReference>
<dbReference type="SUPFAM" id="SSF53067">
    <property type="entry name" value="Actin-like ATPase domain"/>
    <property type="match status" value="1"/>
</dbReference>
<dbReference type="PANTHER" id="PTHR11735">
    <property type="entry name" value="TRNA N6-ADENOSINE THREONYLCARBAMOYLTRANSFERASE"/>
    <property type="match status" value="1"/>
</dbReference>
<evidence type="ECO:0000259" key="1">
    <source>
        <dbReference type="Pfam" id="PF00814"/>
    </source>
</evidence>
<dbReference type="PANTHER" id="PTHR11735:SF11">
    <property type="entry name" value="TRNA THREONYLCARBAMOYLADENOSINE BIOSYNTHESIS PROTEIN TSAB"/>
    <property type="match status" value="1"/>
</dbReference>
<reference evidence="2 3" key="1">
    <citation type="submission" date="2019-06" db="EMBL/GenBank/DDBJ databases">
        <title>Sequencing the genomes of 1000 actinobacteria strains.</title>
        <authorList>
            <person name="Klenk H.-P."/>
        </authorList>
    </citation>
    <scope>NUCLEOTIDE SEQUENCE [LARGE SCALE GENOMIC DNA]</scope>
    <source>
        <strain evidence="2 3">DSM 10596</strain>
    </source>
</reference>
<dbReference type="Proteomes" id="UP000316181">
    <property type="component" value="Unassembled WGS sequence"/>
</dbReference>
<keyword evidence="3" id="KW-1185">Reference proteome</keyword>